<dbReference type="AlphaFoldDB" id="A0A857D2R9"/>
<name>A0A857D2R9_MICAE</name>
<protein>
    <submittedName>
        <fullName evidence="1">Uncharacterized protein</fullName>
    </submittedName>
</protein>
<gene>
    <name evidence="1" type="ORF">GQR42_10800</name>
</gene>
<evidence type="ECO:0000313" key="2">
    <source>
        <dbReference type="Proteomes" id="UP000438345"/>
    </source>
</evidence>
<sequence>MAVSLDGFLHLVCQAPLPSMLPRSSIIVSLAIKLKNGIRRSPFGGG</sequence>
<dbReference type="RefSeq" id="WP_158199982.1">
    <property type="nucleotide sequence ID" value="NZ_CP046973.1"/>
</dbReference>
<reference evidence="1 2" key="1">
    <citation type="submission" date="2019-12" db="EMBL/GenBank/DDBJ databases">
        <title>Complete genome sequence of Microcystis aeruginosa strain FD4.</title>
        <authorList>
            <person name="Urakawa H."/>
        </authorList>
    </citation>
    <scope>NUCLEOTIDE SEQUENCE [LARGE SCALE GENOMIC DNA]</scope>
    <source>
        <strain evidence="1 2">FD4</strain>
    </source>
</reference>
<proteinExistence type="predicted"/>
<accession>A0A857D2R9</accession>
<organism evidence="1 2">
    <name type="scientific">Microcystis aeruginosa FD4</name>
    <dbReference type="NCBI Taxonomy" id="2686288"/>
    <lineage>
        <taxon>Bacteria</taxon>
        <taxon>Bacillati</taxon>
        <taxon>Cyanobacteriota</taxon>
        <taxon>Cyanophyceae</taxon>
        <taxon>Oscillatoriophycideae</taxon>
        <taxon>Chroococcales</taxon>
        <taxon>Microcystaceae</taxon>
        <taxon>Microcystis</taxon>
    </lineage>
</organism>
<dbReference type="EMBL" id="CP046973">
    <property type="protein sequence ID" value="QGZ89984.1"/>
    <property type="molecule type" value="Genomic_DNA"/>
</dbReference>
<evidence type="ECO:0000313" key="1">
    <source>
        <dbReference type="EMBL" id="QGZ89984.1"/>
    </source>
</evidence>
<dbReference type="Proteomes" id="UP000438345">
    <property type="component" value="Chromosome"/>
</dbReference>